<protein>
    <submittedName>
        <fullName evidence="3">Response regulator</fullName>
    </submittedName>
</protein>
<organism evidence="3 4">
    <name type="scientific">Rhodocytophaga rosea</name>
    <dbReference type="NCBI Taxonomy" id="2704465"/>
    <lineage>
        <taxon>Bacteria</taxon>
        <taxon>Pseudomonadati</taxon>
        <taxon>Bacteroidota</taxon>
        <taxon>Cytophagia</taxon>
        <taxon>Cytophagales</taxon>
        <taxon>Rhodocytophagaceae</taxon>
        <taxon>Rhodocytophaga</taxon>
    </lineage>
</organism>
<dbReference type="EMBL" id="CP048222">
    <property type="protein sequence ID" value="QHT71873.1"/>
    <property type="molecule type" value="Genomic_DNA"/>
</dbReference>
<gene>
    <name evidence="3" type="ORF">GXP67_03460</name>
</gene>
<keyword evidence="4" id="KW-1185">Reference proteome</keyword>
<dbReference type="GO" id="GO:0000160">
    <property type="term" value="P:phosphorelay signal transduction system"/>
    <property type="evidence" value="ECO:0007669"/>
    <property type="project" value="InterPro"/>
</dbReference>
<feature type="domain" description="Response regulatory" evidence="2">
    <location>
        <begin position="11"/>
        <end position="134"/>
    </location>
</feature>
<name>A0A6C0GWC4_9BACT</name>
<evidence type="ECO:0000259" key="2">
    <source>
        <dbReference type="PROSITE" id="PS50110"/>
    </source>
</evidence>
<dbReference type="SUPFAM" id="SSF52172">
    <property type="entry name" value="CheY-like"/>
    <property type="match status" value="1"/>
</dbReference>
<dbReference type="Gene3D" id="3.40.50.2300">
    <property type="match status" value="1"/>
</dbReference>
<evidence type="ECO:0000313" key="4">
    <source>
        <dbReference type="Proteomes" id="UP000480178"/>
    </source>
</evidence>
<dbReference type="PROSITE" id="PS50110">
    <property type="entry name" value="RESPONSE_REGULATORY"/>
    <property type="match status" value="1"/>
</dbReference>
<dbReference type="PANTHER" id="PTHR44520">
    <property type="entry name" value="RESPONSE REGULATOR RCP1-RELATED"/>
    <property type="match status" value="1"/>
</dbReference>
<dbReference type="InterPro" id="IPR052893">
    <property type="entry name" value="TCS_response_regulator"/>
</dbReference>
<dbReference type="PANTHER" id="PTHR44520:SF2">
    <property type="entry name" value="RESPONSE REGULATOR RCP1"/>
    <property type="match status" value="1"/>
</dbReference>
<dbReference type="Pfam" id="PF00072">
    <property type="entry name" value="Response_reg"/>
    <property type="match status" value="1"/>
</dbReference>
<dbReference type="AlphaFoldDB" id="A0A6C0GWC4"/>
<feature type="modified residue" description="4-aspartylphosphate" evidence="1">
    <location>
        <position position="68"/>
    </location>
</feature>
<dbReference type="InterPro" id="IPR011006">
    <property type="entry name" value="CheY-like_superfamily"/>
</dbReference>
<evidence type="ECO:0000256" key="1">
    <source>
        <dbReference type="PROSITE-ProRule" id="PRU00169"/>
    </source>
</evidence>
<dbReference type="InterPro" id="IPR001789">
    <property type="entry name" value="Sig_transdc_resp-reg_receiver"/>
</dbReference>
<dbReference type="SMART" id="SM00448">
    <property type="entry name" value="REC"/>
    <property type="match status" value="1"/>
</dbReference>
<accession>A0A6C0GWC4</accession>
<evidence type="ECO:0000313" key="3">
    <source>
        <dbReference type="EMBL" id="QHT71873.1"/>
    </source>
</evidence>
<dbReference type="Proteomes" id="UP000480178">
    <property type="component" value="Chromosome"/>
</dbReference>
<keyword evidence="1" id="KW-0597">Phosphoprotein</keyword>
<sequence length="134" mass="15209">MAMTTHYPFKNILLVDDDEISTLISSTLLKHAKLATQIQSVYNGKEAIEYLTKECSENKFCPSLLFLDLNMPVMDGFEFLEAYTHNERLSQMDLSIVVLTSSAHSKDKEKVSQYPIKGFITKPITPEKIQAIFS</sequence>
<dbReference type="KEGG" id="rhoz:GXP67_03460"/>
<reference evidence="3 4" key="1">
    <citation type="submission" date="2020-01" db="EMBL/GenBank/DDBJ databases">
        <authorList>
            <person name="Kim M.K."/>
        </authorList>
    </citation>
    <scope>NUCLEOTIDE SEQUENCE [LARGE SCALE GENOMIC DNA]</scope>
    <source>
        <strain evidence="3 4">172606-1</strain>
    </source>
</reference>
<proteinExistence type="predicted"/>